<dbReference type="InterPro" id="IPR013785">
    <property type="entry name" value="Aldolase_TIM"/>
</dbReference>
<evidence type="ECO:0000256" key="1">
    <source>
        <dbReference type="ARBA" id="ARBA00001782"/>
    </source>
</evidence>
<accession>A0A410P4U5</accession>
<evidence type="ECO:0000256" key="14">
    <source>
        <dbReference type="PIRSR" id="PIRSR001461-3"/>
    </source>
</evidence>
<keyword evidence="13" id="KW-0170">Cobalt</keyword>
<dbReference type="NCBIfam" id="NF004076">
    <property type="entry name" value="PRK05581.1-4"/>
    <property type="match status" value="1"/>
</dbReference>
<evidence type="ECO:0000256" key="10">
    <source>
        <dbReference type="HAMAP-Rule" id="MF_02227"/>
    </source>
</evidence>
<dbReference type="InterPro" id="IPR011060">
    <property type="entry name" value="RibuloseP-bd_barrel"/>
</dbReference>
<dbReference type="OrthoDB" id="1645589at2"/>
<dbReference type="GO" id="GO:0046872">
    <property type="term" value="F:metal ion binding"/>
    <property type="evidence" value="ECO:0007669"/>
    <property type="project" value="UniProtKB-UniRule"/>
</dbReference>
<feature type="binding site" evidence="10 13">
    <location>
        <position position="35"/>
    </location>
    <ligand>
        <name>a divalent metal cation</name>
        <dbReference type="ChEBI" id="CHEBI:60240"/>
    </ligand>
</feature>
<dbReference type="Pfam" id="PF00834">
    <property type="entry name" value="Ribul_P_3_epim"/>
    <property type="match status" value="1"/>
</dbReference>
<comment type="similarity">
    <text evidence="6 10 11">Belongs to the ribulose-phosphate 3-epimerase family.</text>
</comment>
<dbReference type="NCBIfam" id="TIGR01163">
    <property type="entry name" value="rpe"/>
    <property type="match status" value="1"/>
</dbReference>
<evidence type="ECO:0000256" key="5">
    <source>
        <dbReference type="ARBA" id="ARBA00001954"/>
    </source>
</evidence>
<dbReference type="HAMAP" id="MF_02227">
    <property type="entry name" value="RPE"/>
    <property type="match status" value="1"/>
</dbReference>
<dbReference type="PANTHER" id="PTHR11749">
    <property type="entry name" value="RIBULOSE-5-PHOSPHATE-3-EPIMERASE"/>
    <property type="match status" value="1"/>
</dbReference>
<comment type="cofactor">
    <cofactor evidence="2">
        <name>Mn(2+)</name>
        <dbReference type="ChEBI" id="CHEBI:29035"/>
    </cofactor>
</comment>
<comment type="pathway">
    <text evidence="10">Carbohydrate degradation.</text>
</comment>
<reference evidence="15 16" key="1">
    <citation type="submission" date="2017-01" db="EMBL/GenBank/DDBJ databases">
        <title>First insights into the biology of 'candidatus Vampirococcus archaeovorus'.</title>
        <authorList>
            <person name="Kizina J."/>
            <person name="Jordan S."/>
            <person name="Stueber K."/>
            <person name="Reinhardt R."/>
            <person name="Harder J."/>
        </authorList>
    </citation>
    <scope>NUCLEOTIDE SEQUENCE [LARGE SCALE GENOMIC DNA]</scope>
    <source>
        <strain evidence="15 16">LiM</strain>
    </source>
</reference>
<dbReference type="GO" id="GO:0006098">
    <property type="term" value="P:pentose-phosphate shunt"/>
    <property type="evidence" value="ECO:0007669"/>
    <property type="project" value="UniProtKB-UniRule"/>
</dbReference>
<feature type="binding site" evidence="10 14">
    <location>
        <position position="8"/>
    </location>
    <ligand>
        <name>substrate</name>
    </ligand>
</feature>
<feature type="binding site" evidence="10 13">
    <location>
        <position position="33"/>
    </location>
    <ligand>
        <name>a divalent metal cation</name>
        <dbReference type="ChEBI" id="CHEBI:60240"/>
    </ligand>
</feature>
<keyword evidence="13" id="KW-0464">Manganese</keyword>
<sequence>MKIKIGPSILAADFANLAQEARRAKEAGADFLHVDVMDGHFVPNITIGPAVVAALRKTTDLPIHSHLMIEAPEDYIAPFARSGSDIISFHIEALGKTRHARLKKAHLIIQELKKINVRPAVALNPSTPLADIKGLLEKVDWVLVMSVNPGFGGQEFITAVLPKISDLRRMFAGDIEVDGGINDKTARQAVRSGANLLAAGTYLFKAHNMEDAIRRLKNDE</sequence>
<feature type="binding site" evidence="10">
    <location>
        <begin position="178"/>
        <end position="180"/>
    </location>
    <ligand>
        <name>substrate</name>
    </ligand>
</feature>
<comment type="cofactor">
    <cofactor evidence="4">
        <name>Zn(2+)</name>
        <dbReference type="ChEBI" id="CHEBI:29105"/>
    </cofactor>
</comment>
<evidence type="ECO:0000256" key="2">
    <source>
        <dbReference type="ARBA" id="ARBA00001936"/>
    </source>
</evidence>
<evidence type="ECO:0000256" key="12">
    <source>
        <dbReference type="PIRSR" id="PIRSR001461-1"/>
    </source>
</evidence>
<feature type="binding site" evidence="14">
    <location>
        <begin position="200"/>
        <end position="201"/>
    </location>
    <ligand>
        <name>substrate</name>
    </ligand>
</feature>
<dbReference type="CDD" id="cd00429">
    <property type="entry name" value="RPE"/>
    <property type="match status" value="1"/>
</dbReference>
<dbReference type="RefSeq" id="WP_128699973.1">
    <property type="nucleotide sequence ID" value="NZ_CP019384.1"/>
</dbReference>
<dbReference type="Gene3D" id="3.20.20.70">
    <property type="entry name" value="Aldolase class I"/>
    <property type="match status" value="1"/>
</dbReference>
<dbReference type="GO" id="GO:0019323">
    <property type="term" value="P:pentose catabolic process"/>
    <property type="evidence" value="ECO:0007669"/>
    <property type="project" value="UniProtKB-UniRule"/>
</dbReference>
<dbReference type="PROSITE" id="PS01086">
    <property type="entry name" value="RIBUL_P_3_EPIMER_2"/>
    <property type="match status" value="1"/>
</dbReference>
<dbReference type="PIRSF" id="PIRSF001461">
    <property type="entry name" value="RPE"/>
    <property type="match status" value="1"/>
</dbReference>
<organism evidence="15 16">
    <name type="scientific">Velamenicoccus archaeovorus</name>
    <dbReference type="NCBI Taxonomy" id="1930593"/>
    <lineage>
        <taxon>Bacteria</taxon>
        <taxon>Pseudomonadati</taxon>
        <taxon>Candidatus Omnitrophota</taxon>
        <taxon>Candidatus Velamenicoccus</taxon>
    </lineage>
</organism>
<dbReference type="SUPFAM" id="SSF51366">
    <property type="entry name" value="Ribulose-phoshate binding barrel"/>
    <property type="match status" value="1"/>
</dbReference>
<comment type="function">
    <text evidence="10">Catalyzes the reversible epimerization of D-ribulose 5-phosphate to D-xylulose 5-phosphate.</text>
</comment>
<keyword evidence="13" id="KW-0862">Zinc</keyword>
<feature type="binding site" evidence="10 13">
    <location>
        <position position="66"/>
    </location>
    <ligand>
        <name>a divalent metal cation</name>
        <dbReference type="ChEBI" id="CHEBI:60240"/>
    </ligand>
</feature>
<name>A0A410P4U5_VELA1</name>
<comment type="cofactor">
    <cofactor evidence="3">
        <name>Co(2+)</name>
        <dbReference type="ChEBI" id="CHEBI:48828"/>
    </cofactor>
</comment>
<dbReference type="GO" id="GO:0005737">
    <property type="term" value="C:cytoplasm"/>
    <property type="evidence" value="ECO:0007669"/>
    <property type="project" value="UniProtKB-ARBA"/>
</dbReference>
<evidence type="ECO:0000256" key="13">
    <source>
        <dbReference type="PIRSR" id="PIRSR001461-2"/>
    </source>
</evidence>
<keyword evidence="16" id="KW-1185">Reference proteome</keyword>
<evidence type="ECO:0000256" key="6">
    <source>
        <dbReference type="ARBA" id="ARBA00009541"/>
    </source>
</evidence>
<dbReference type="InterPro" id="IPR026019">
    <property type="entry name" value="Ribul_P_3_epim"/>
</dbReference>
<dbReference type="KEGG" id="vai:BU251_05535"/>
<protein>
    <recommendedName>
        <fullName evidence="7 10">Ribulose-phosphate 3-epimerase</fullName>
        <ecNumber evidence="7 10">5.1.3.1</ecNumber>
    </recommendedName>
</protein>
<dbReference type="EMBL" id="CP019384">
    <property type="protein sequence ID" value="QAT17225.1"/>
    <property type="molecule type" value="Genomic_DNA"/>
</dbReference>
<dbReference type="FunFam" id="3.20.20.70:FF:000004">
    <property type="entry name" value="Ribulose-phosphate 3-epimerase"/>
    <property type="match status" value="1"/>
</dbReference>
<comment type="cofactor">
    <cofactor evidence="5">
        <name>Fe(2+)</name>
        <dbReference type="ChEBI" id="CHEBI:29033"/>
    </cofactor>
</comment>
<evidence type="ECO:0000256" key="3">
    <source>
        <dbReference type="ARBA" id="ARBA00001941"/>
    </source>
</evidence>
<feature type="active site" description="Proton acceptor" evidence="10 12">
    <location>
        <position position="35"/>
    </location>
</feature>
<comment type="caution">
    <text evidence="10">Lacks conserved residue(s) required for the propagation of feature annotation.</text>
</comment>
<evidence type="ECO:0000256" key="9">
    <source>
        <dbReference type="ARBA" id="ARBA00023235"/>
    </source>
</evidence>
<feature type="binding site" evidence="14">
    <location>
        <position position="180"/>
    </location>
    <ligand>
        <name>substrate</name>
    </ligand>
</feature>
<evidence type="ECO:0000256" key="7">
    <source>
        <dbReference type="ARBA" id="ARBA00013188"/>
    </source>
</evidence>
<dbReference type="EC" id="5.1.3.1" evidence="7 10"/>
<evidence type="ECO:0000256" key="4">
    <source>
        <dbReference type="ARBA" id="ARBA00001947"/>
    </source>
</evidence>
<dbReference type="AlphaFoldDB" id="A0A410P4U5"/>
<evidence type="ECO:0000256" key="11">
    <source>
        <dbReference type="PIRNR" id="PIRNR001461"/>
    </source>
</evidence>
<evidence type="ECO:0000313" key="15">
    <source>
        <dbReference type="EMBL" id="QAT17225.1"/>
    </source>
</evidence>
<feature type="binding site" evidence="10 13">
    <location>
        <position position="178"/>
    </location>
    <ligand>
        <name>a divalent metal cation</name>
        <dbReference type="ChEBI" id="CHEBI:60240"/>
    </ligand>
</feature>
<dbReference type="InterPro" id="IPR000056">
    <property type="entry name" value="Ribul_P_3_epim-like"/>
</dbReference>
<feature type="binding site" evidence="10 14">
    <location>
        <position position="66"/>
    </location>
    <ligand>
        <name>substrate</name>
    </ligand>
</feature>
<comment type="cofactor">
    <cofactor evidence="10 13">
        <name>a divalent metal cation</name>
        <dbReference type="ChEBI" id="CHEBI:60240"/>
    </cofactor>
    <text evidence="10 13">Binds 1 divalent metal cation per subunit.</text>
</comment>
<keyword evidence="9 10" id="KW-0413">Isomerase</keyword>
<dbReference type="GO" id="GO:0004750">
    <property type="term" value="F:D-ribulose-phosphate 3-epimerase activity"/>
    <property type="evidence" value="ECO:0007669"/>
    <property type="project" value="UniProtKB-UniRule"/>
</dbReference>
<keyword evidence="10 11" id="KW-0119">Carbohydrate metabolism</keyword>
<evidence type="ECO:0000256" key="8">
    <source>
        <dbReference type="ARBA" id="ARBA00022723"/>
    </source>
</evidence>
<feature type="active site" description="Proton donor" evidence="10 12">
    <location>
        <position position="178"/>
    </location>
</feature>
<proteinExistence type="inferred from homology"/>
<dbReference type="PROSITE" id="PS01085">
    <property type="entry name" value="RIBUL_P_3_EPIMER_1"/>
    <property type="match status" value="1"/>
</dbReference>
<evidence type="ECO:0000313" key="16">
    <source>
        <dbReference type="Proteomes" id="UP000287243"/>
    </source>
</evidence>
<gene>
    <name evidence="10" type="primary">rpe</name>
    <name evidence="15" type="ORF">BU251_05535</name>
</gene>
<dbReference type="Proteomes" id="UP000287243">
    <property type="component" value="Chromosome"/>
</dbReference>
<comment type="catalytic activity">
    <reaction evidence="1 10 11">
        <text>D-ribulose 5-phosphate = D-xylulose 5-phosphate</text>
        <dbReference type="Rhea" id="RHEA:13677"/>
        <dbReference type="ChEBI" id="CHEBI:57737"/>
        <dbReference type="ChEBI" id="CHEBI:58121"/>
        <dbReference type="EC" id="5.1.3.1"/>
    </reaction>
</comment>
<feature type="binding site" evidence="10 14">
    <location>
        <begin position="150"/>
        <end position="153"/>
    </location>
    <ligand>
        <name>substrate</name>
    </ligand>
</feature>
<keyword evidence="8 10" id="KW-0479">Metal-binding</keyword>